<keyword evidence="2" id="KW-0472">Membrane</keyword>
<dbReference type="AlphaFoldDB" id="A0A0M0L6Q1"/>
<evidence type="ECO:0000256" key="2">
    <source>
        <dbReference type="SAM" id="Phobius"/>
    </source>
</evidence>
<feature type="region of interest" description="Disordered" evidence="1">
    <location>
        <begin position="138"/>
        <end position="219"/>
    </location>
</feature>
<proteinExistence type="predicted"/>
<dbReference type="SMART" id="SM00530">
    <property type="entry name" value="HTH_XRE"/>
    <property type="match status" value="1"/>
</dbReference>
<evidence type="ECO:0000256" key="1">
    <source>
        <dbReference type="SAM" id="MobiDB-lite"/>
    </source>
</evidence>
<dbReference type="Pfam" id="PF13413">
    <property type="entry name" value="HTH_25"/>
    <property type="match status" value="1"/>
</dbReference>
<dbReference type="Gene3D" id="1.10.260.40">
    <property type="entry name" value="lambda repressor-like DNA-binding domains"/>
    <property type="match status" value="1"/>
</dbReference>
<dbReference type="PATRIC" id="fig|284581.3.peg.2513"/>
<feature type="domain" description="HTH cro/C1-type" evidence="3">
    <location>
        <begin position="8"/>
        <end position="41"/>
    </location>
</feature>
<dbReference type="PROSITE" id="PS50943">
    <property type="entry name" value="HTH_CROC1"/>
    <property type="match status" value="1"/>
</dbReference>
<dbReference type="EMBL" id="LILC01000013">
    <property type="protein sequence ID" value="KOO46532.1"/>
    <property type="molecule type" value="Genomic_DNA"/>
</dbReference>
<sequence length="320" mass="35793">MTELGKRLKEAREQQNISLEDLQKLTKIQKRYLTGIEEGNYDLMPGKFYVRAFIKQYCEAVGLNADEIFEEYKADIPRSQNEDIPEQLSRVKTRKQEVTAKQPSSSKLLDLLPTIIVVVVIIGIAMLVWFFLQNHDTDKQSGSATPKTGAEIEQSDNASKDASTKSSATNTGTDDKKEKADKSDDKKKTDKKDDKKDEQKDDAKKEEPAKDQTITEVQKSGKTATLQLQNADAFKVEITSSNDTWLGVQNATGKSYFNALLAKGTTQSFDFSQEKEVRFNIGFSPGVQLKVNGKPLALPFDPSQKVQQKITIQYQPAVAQ</sequence>
<gene>
    <name evidence="4" type="ORF">AMD01_11970</name>
</gene>
<evidence type="ECO:0000313" key="4">
    <source>
        <dbReference type="EMBL" id="KOO46532.1"/>
    </source>
</evidence>
<dbReference type="SUPFAM" id="SSF47413">
    <property type="entry name" value="lambda repressor-like DNA-binding domains"/>
    <property type="match status" value="1"/>
</dbReference>
<dbReference type="InterPro" id="IPR050400">
    <property type="entry name" value="Bact_Cytoskel_RodZ"/>
</dbReference>
<dbReference type="InterPro" id="IPR010982">
    <property type="entry name" value="Lambda_DNA-bd_dom_sf"/>
</dbReference>
<dbReference type="CDD" id="cd00093">
    <property type="entry name" value="HTH_XRE"/>
    <property type="match status" value="1"/>
</dbReference>
<feature type="transmembrane region" description="Helical" evidence="2">
    <location>
        <begin position="111"/>
        <end position="132"/>
    </location>
</feature>
<dbReference type="Pfam" id="PF13464">
    <property type="entry name" value="RodZ_C"/>
    <property type="match status" value="1"/>
</dbReference>
<dbReference type="PANTHER" id="PTHR34475">
    <property type="match status" value="1"/>
</dbReference>
<keyword evidence="5" id="KW-1185">Reference proteome</keyword>
<dbReference type="Proteomes" id="UP000037558">
    <property type="component" value="Unassembled WGS sequence"/>
</dbReference>
<evidence type="ECO:0000259" key="3">
    <source>
        <dbReference type="PROSITE" id="PS50943"/>
    </source>
</evidence>
<dbReference type="GO" id="GO:0003677">
    <property type="term" value="F:DNA binding"/>
    <property type="evidence" value="ECO:0007669"/>
    <property type="project" value="InterPro"/>
</dbReference>
<dbReference type="InterPro" id="IPR001387">
    <property type="entry name" value="Cro/C1-type_HTH"/>
</dbReference>
<accession>A0A0M0L6Q1</accession>
<comment type="caution">
    <text evidence="4">The sequence shown here is derived from an EMBL/GenBank/DDBJ whole genome shotgun (WGS) entry which is preliminary data.</text>
</comment>
<evidence type="ECO:0000313" key="5">
    <source>
        <dbReference type="Proteomes" id="UP000037558"/>
    </source>
</evidence>
<protein>
    <recommendedName>
        <fullName evidence="3">HTH cro/C1-type domain-containing protein</fullName>
    </recommendedName>
</protein>
<keyword evidence="2" id="KW-0812">Transmembrane</keyword>
<reference evidence="5" key="1">
    <citation type="submission" date="2015-08" db="EMBL/GenBank/DDBJ databases">
        <title>Fjat-14210 dsm16467.</title>
        <authorList>
            <person name="Liu B."/>
            <person name="Wang J."/>
            <person name="Zhu Y."/>
            <person name="Liu G."/>
            <person name="Chen Q."/>
            <person name="Chen Z."/>
            <person name="Lan J."/>
            <person name="Che J."/>
            <person name="Ge C."/>
            <person name="Shi H."/>
            <person name="Pan Z."/>
            <person name="Liu X."/>
        </authorList>
    </citation>
    <scope>NUCLEOTIDE SEQUENCE [LARGE SCALE GENOMIC DNA]</scope>
    <source>
        <strain evidence="5">DSM 16467</strain>
    </source>
</reference>
<feature type="compositionally biased region" description="Basic and acidic residues" evidence="1">
    <location>
        <begin position="173"/>
        <end position="210"/>
    </location>
</feature>
<dbReference type="InterPro" id="IPR025194">
    <property type="entry name" value="RodZ-like_C"/>
</dbReference>
<dbReference type="STRING" id="284581.AMD01_11970"/>
<organism evidence="4 5">
    <name type="scientific">Priestia koreensis</name>
    <dbReference type="NCBI Taxonomy" id="284581"/>
    <lineage>
        <taxon>Bacteria</taxon>
        <taxon>Bacillati</taxon>
        <taxon>Bacillota</taxon>
        <taxon>Bacilli</taxon>
        <taxon>Bacillales</taxon>
        <taxon>Bacillaceae</taxon>
        <taxon>Priestia</taxon>
    </lineage>
</organism>
<keyword evidence="2" id="KW-1133">Transmembrane helix</keyword>
<dbReference type="OrthoDB" id="9797543at2"/>
<name>A0A0M0L6Q1_9BACI</name>
<dbReference type="PANTHER" id="PTHR34475:SF1">
    <property type="entry name" value="CYTOSKELETON PROTEIN RODZ"/>
    <property type="match status" value="1"/>
</dbReference>